<dbReference type="PANTHER" id="PTHR43356:SF2">
    <property type="entry name" value="PHOSPHATE ACETYLTRANSFERASE"/>
    <property type="match status" value="1"/>
</dbReference>
<dbReference type="InterPro" id="IPR002505">
    <property type="entry name" value="PTA_PTB"/>
</dbReference>
<keyword evidence="2 5" id="KW-0808">Transferase</keyword>
<dbReference type="Proteomes" id="UP000199287">
    <property type="component" value="Unassembled WGS sequence"/>
</dbReference>
<sequence>MIRCLEDLLNIQNLNTNTKMRLAVAAAEDSDVMKAVNEAKKLGIIDPLLFGNKSKIEEIAIQIGMDLNNIEVCDCADLLESAEKAVESISLGNAQFLMKGLVDTSILLKAVLKKERGLRTDRLLSHVMVYSPKTYHKLLFLTDGGMNISPNLKEKEQIIMNAIEVARALGVSPVKIACLAAKEKVDDKMEATIDAANLVKREKEGVFGEDSIIDGPMALDLAVSKEASRIKKYESQVAGDVDVLMVPNIEMGNGIGKTLTYMAQAESAGIIMGAKIPIVLVSRADEFRSKLYSIALGSMIARKSNA</sequence>
<evidence type="ECO:0000256" key="1">
    <source>
        <dbReference type="ARBA" id="ARBA00005656"/>
    </source>
</evidence>
<evidence type="ECO:0000256" key="3">
    <source>
        <dbReference type="ARBA" id="ARBA00023315"/>
    </source>
</evidence>
<dbReference type="SUPFAM" id="SSF53659">
    <property type="entry name" value="Isocitrate/Isopropylmalate dehydrogenase-like"/>
    <property type="match status" value="1"/>
</dbReference>
<feature type="domain" description="Phosphate acetyl/butaryl transferase" evidence="4">
    <location>
        <begin position="82"/>
        <end position="296"/>
    </location>
</feature>
<dbReference type="InterPro" id="IPR050500">
    <property type="entry name" value="Phos_Acetyltrans/Butyryltrans"/>
</dbReference>
<gene>
    <name evidence="5" type="ORF">SAMN05192551_107148</name>
</gene>
<dbReference type="STRING" id="69895.SAMN05192551_107148"/>
<keyword evidence="3" id="KW-0012">Acyltransferase</keyword>
<evidence type="ECO:0000256" key="2">
    <source>
        <dbReference type="ARBA" id="ARBA00022679"/>
    </source>
</evidence>
<dbReference type="RefSeq" id="WP_093372941.1">
    <property type="nucleotide sequence ID" value="NZ_FOQA01000007.1"/>
</dbReference>
<dbReference type="EMBL" id="FOQA01000007">
    <property type="protein sequence ID" value="SFI17373.1"/>
    <property type="molecule type" value="Genomic_DNA"/>
</dbReference>
<feature type="domain" description="Phosphate acetyl/butaryl transferase" evidence="4">
    <location>
        <begin position="11"/>
        <end position="76"/>
    </location>
</feature>
<dbReference type="InterPro" id="IPR012147">
    <property type="entry name" value="P_Ac_Bu_trans"/>
</dbReference>
<proteinExistence type="inferred from homology"/>
<evidence type="ECO:0000259" key="4">
    <source>
        <dbReference type="Pfam" id="PF01515"/>
    </source>
</evidence>
<name>A0A1I3G1M4_9FIRM</name>
<reference evidence="6" key="1">
    <citation type="submission" date="2016-10" db="EMBL/GenBank/DDBJ databases">
        <authorList>
            <person name="Varghese N."/>
            <person name="Submissions S."/>
        </authorList>
    </citation>
    <scope>NUCLEOTIDE SEQUENCE [LARGE SCALE GENOMIC DNA]</scope>
    <source>
        <strain evidence="6">Z-7934</strain>
    </source>
</reference>
<dbReference type="Pfam" id="PF01515">
    <property type="entry name" value="PTA_PTB"/>
    <property type="match status" value="2"/>
</dbReference>
<protein>
    <submittedName>
        <fullName evidence="5">Phosphate butyryltransferase</fullName>
    </submittedName>
</protein>
<dbReference type="AlphaFoldDB" id="A0A1I3G1M4"/>
<dbReference type="Gene3D" id="3.40.718.10">
    <property type="entry name" value="Isopropylmalate Dehydrogenase"/>
    <property type="match status" value="1"/>
</dbReference>
<dbReference type="NCBIfam" id="NF006045">
    <property type="entry name" value="PRK08190.1"/>
    <property type="match status" value="1"/>
</dbReference>
<keyword evidence="6" id="KW-1185">Reference proteome</keyword>
<dbReference type="GO" id="GO:0016746">
    <property type="term" value="F:acyltransferase activity"/>
    <property type="evidence" value="ECO:0007669"/>
    <property type="project" value="UniProtKB-KW"/>
</dbReference>
<evidence type="ECO:0000313" key="6">
    <source>
        <dbReference type="Proteomes" id="UP000199287"/>
    </source>
</evidence>
<evidence type="ECO:0000313" key="5">
    <source>
        <dbReference type="EMBL" id="SFI17373.1"/>
    </source>
</evidence>
<accession>A0A1I3G1M4</accession>
<organism evidence="5 6">
    <name type="scientific">Tindallia magadiensis</name>
    <dbReference type="NCBI Taxonomy" id="69895"/>
    <lineage>
        <taxon>Bacteria</taxon>
        <taxon>Bacillati</taxon>
        <taxon>Bacillota</taxon>
        <taxon>Clostridia</taxon>
        <taxon>Peptostreptococcales</taxon>
        <taxon>Tindalliaceae</taxon>
        <taxon>Tindallia</taxon>
    </lineage>
</organism>
<dbReference type="PIRSF" id="PIRSF000428">
    <property type="entry name" value="P_Ac_trans"/>
    <property type="match status" value="1"/>
</dbReference>
<dbReference type="PANTHER" id="PTHR43356">
    <property type="entry name" value="PHOSPHATE ACETYLTRANSFERASE"/>
    <property type="match status" value="1"/>
</dbReference>
<dbReference type="OrthoDB" id="9774179at2"/>
<comment type="similarity">
    <text evidence="1">Belongs to the phosphate acetyltransferase and butyryltransferase family.</text>
</comment>